<protein>
    <submittedName>
        <fullName evidence="1">Uncharacterized protein</fullName>
    </submittedName>
</protein>
<name>R8W8Z0_9FIRM</name>
<dbReference type="HOGENOM" id="CLU_158490_0_0_9"/>
<accession>R8W8Z0</accession>
<proteinExistence type="predicted"/>
<dbReference type="OrthoDB" id="2611623at2"/>
<dbReference type="PATRIC" id="fig|1203606.4.peg.298"/>
<dbReference type="EMBL" id="AQOB01000002">
    <property type="protein sequence ID" value="EOQ39632.1"/>
    <property type="molecule type" value="Genomic_DNA"/>
</dbReference>
<sequence>MNAPREQVTALLTAMGVTGAEEDRLLDIALTNAQNAIQNAINQLEIPDGLSTVLVYRAAGEYLLMKQGAGQLEQIGLVVDAAVKQIQEGDTNTVFALGEGDQTPEQRLNHLIDWLRTAGADQFARFRKLVW</sequence>
<gene>
    <name evidence="1" type="ORF">HMPREF1526_00326</name>
</gene>
<reference evidence="1 2" key="1">
    <citation type="submission" date="2013-01" db="EMBL/GenBank/DDBJ databases">
        <title>The Genome Sequence of Butyricicoccus pullicaecorum 1.2.</title>
        <authorList>
            <consortium name="The Broad Institute Genome Sequencing Platform"/>
            <person name="Earl A."/>
            <person name="Ward D."/>
            <person name="Feldgarden M."/>
            <person name="Gevers D."/>
            <person name="Van Immerseel F."/>
            <person name="Eeckhaut V."/>
            <person name="Walker B."/>
            <person name="Young S.K."/>
            <person name="Zeng Q."/>
            <person name="Gargeya S."/>
            <person name="Fitzgerald M."/>
            <person name="Haas B."/>
            <person name="Abouelleil A."/>
            <person name="Alvarado L."/>
            <person name="Arachchi H.M."/>
            <person name="Berlin A.M."/>
            <person name="Chapman S.B."/>
            <person name="Dewar J."/>
            <person name="Goldberg J."/>
            <person name="Griggs A."/>
            <person name="Gujja S."/>
            <person name="Hansen M."/>
            <person name="Howarth C."/>
            <person name="Imamovic A."/>
            <person name="Larimer J."/>
            <person name="McCowan C."/>
            <person name="Murphy C."/>
            <person name="Neiman D."/>
            <person name="Pearson M."/>
            <person name="Priest M."/>
            <person name="Roberts A."/>
            <person name="Saif S."/>
            <person name="Shea T."/>
            <person name="Sisk P."/>
            <person name="Sykes S."/>
            <person name="Wortman J."/>
            <person name="Nusbaum C."/>
            <person name="Birren B."/>
        </authorList>
    </citation>
    <scope>NUCLEOTIDE SEQUENCE [LARGE SCALE GENOMIC DNA]</scope>
    <source>
        <strain evidence="1 2">1.2</strain>
    </source>
</reference>
<evidence type="ECO:0000313" key="1">
    <source>
        <dbReference type="EMBL" id="EOQ39632.1"/>
    </source>
</evidence>
<organism evidence="1 2">
    <name type="scientific">Butyricicoccus pullicaecorum 1.2</name>
    <dbReference type="NCBI Taxonomy" id="1203606"/>
    <lineage>
        <taxon>Bacteria</taxon>
        <taxon>Bacillati</taxon>
        <taxon>Bacillota</taxon>
        <taxon>Clostridia</taxon>
        <taxon>Eubacteriales</taxon>
        <taxon>Butyricicoccaceae</taxon>
        <taxon>Butyricicoccus</taxon>
    </lineage>
</organism>
<evidence type="ECO:0000313" key="2">
    <source>
        <dbReference type="Proteomes" id="UP000013981"/>
    </source>
</evidence>
<keyword evidence="2" id="KW-1185">Reference proteome</keyword>
<dbReference type="RefSeq" id="WP_016146535.1">
    <property type="nucleotide sequence ID" value="NZ_KB976103.1"/>
</dbReference>
<dbReference type="Proteomes" id="UP000013981">
    <property type="component" value="Unassembled WGS sequence"/>
</dbReference>
<comment type="caution">
    <text evidence="1">The sequence shown here is derived from an EMBL/GenBank/DDBJ whole genome shotgun (WGS) entry which is preliminary data.</text>
</comment>
<dbReference type="AlphaFoldDB" id="R8W8Z0"/>
<dbReference type="eggNOG" id="ENOG50332C6">
    <property type="taxonomic scope" value="Bacteria"/>
</dbReference>